<organism evidence="2 3">
    <name type="scientific">Modicella reniformis</name>
    <dbReference type="NCBI Taxonomy" id="1440133"/>
    <lineage>
        <taxon>Eukaryota</taxon>
        <taxon>Fungi</taxon>
        <taxon>Fungi incertae sedis</taxon>
        <taxon>Mucoromycota</taxon>
        <taxon>Mortierellomycotina</taxon>
        <taxon>Mortierellomycetes</taxon>
        <taxon>Mortierellales</taxon>
        <taxon>Mortierellaceae</taxon>
        <taxon>Modicella</taxon>
    </lineage>
</organism>
<dbReference type="EMBL" id="JAAAHW010005039">
    <property type="protein sequence ID" value="KAF9970180.1"/>
    <property type="molecule type" value="Genomic_DNA"/>
</dbReference>
<feature type="compositionally biased region" description="Basic and acidic residues" evidence="1">
    <location>
        <begin position="1"/>
        <end position="32"/>
    </location>
</feature>
<comment type="caution">
    <text evidence="2">The sequence shown here is derived from an EMBL/GenBank/DDBJ whole genome shotgun (WGS) entry which is preliminary data.</text>
</comment>
<keyword evidence="3" id="KW-1185">Reference proteome</keyword>
<dbReference type="Proteomes" id="UP000749646">
    <property type="component" value="Unassembled WGS sequence"/>
</dbReference>
<accession>A0A9P6JFR5</accession>
<evidence type="ECO:0000256" key="1">
    <source>
        <dbReference type="SAM" id="MobiDB-lite"/>
    </source>
</evidence>
<name>A0A9P6JFR5_9FUNG</name>
<reference evidence="2" key="1">
    <citation type="journal article" date="2020" name="Fungal Divers.">
        <title>Resolving the Mortierellaceae phylogeny through synthesis of multi-gene phylogenetics and phylogenomics.</title>
        <authorList>
            <person name="Vandepol N."/>
            <person name="Liber J."/>
            <person name="Desiro A."/>
            <person name="Na H."/>
            <person name="Kennedy M."/>
            <person name="Barry K."/>
            <person name="Grigoriev I.V."/>
            <person name="Miller A.N."/>
            <person name="O'Donnell K."/>
            <person name="Stajich J.E."/>
            <person name="Bonito G."/>
        </authorList>
    </citation>
    <scope>NUCLEOTIDE SEQUENCE</scope>
    <source>
        <strain evidence="2">MES-2147</strain>
    </source>
</reference>
<feature type="non-terminal residue" evidence="2">
    <location>
        <position position="71"/>
    </location>
</feature>
<dbReference type="AlphaFoldDB" id="A0A9P6JFR5"/>
<gene>
    <name evidence="2" type="ORF">BGZ65_011334</name>
</gene>
<evidence type="ECO:0000313" key="2">
    <source>
        <dbReference type="EMBL" id="KAF9970180.1"/>
    </source>
</evidence>
<sequence>KLKSEKDRASLERERKEREKAVEAKRILEARVEGSMGRKTSESSGHGSQQQQQQQQAEKKPGWKIMFKRHQ</sequence>
<proteinExistence type="predicted"/>
<evidence type="ECO:0000313" key="3">
    <source>
        <dbReference type="Proteomes" id="UP000749646"/>
    </source>
</evidence>
<feature type="non-terminal residue" evidence="2">
    <location>
        <position position="1"/>
    </location>
</feature>
<feature type="region of interest" description="Disordered" evidence="1">
    <location>
        <begin position="1"/>
        <end position="71"/>
    </location>
</feature>
<protein>
    <submittedName>
        <fullName evidence="2">Uncharacterized protein</fullName>
    </submittedName>
</protein>